<dbReference type="AlphaFoldDB" id="A0A174C3J2"/>
<protein>
    <submittedName>
        <fullName evidence="1">Uncharacterized protein</fullName>
    </submittedName>
</protein>
<name>A0A174C3J2_9BACE</name>
<evidence type="ECO:0000313" key="2">
    <source>
        <dbReference type="Proteomes" id="UP000095517"/>
    </source>
</evidence>
<proteinExistence type="predicted"/>
<gene>
    <name evidence="1" type="ORF">ERS852397_01305</name>
</gene>
<dbReference type="EMBL" id="CYZH01000006">
    <property type="protein sequence ID" value="CUO07523.1"/>
    <property type="molecule type" value="Genomic_DNA"/>
</dbReference>
<evidence type="ECO:0000313" key="1">
    <source>
        <dbReference type="EMBL" id="CUO07523.1"/>
    </source>
</evidence>
<reference evidence="1 2" key="1">
    <citation type="submission" date="2015-09" db="EMBL/GenBank/DDBJ databases">
        <authorList>
            <consortium name="Pathogen Informatics"/>
        </authorList>
    </citation>
    <scope>NUCLEOTIDE SEQUENCE [LARGE SCALE GENOMIC DNA]</scope>
    <source>
        <strain evidence="1 2">2789STDY5608840</strain>
    </source>
</reference>
<dbReference type="RefSeq" id="WP_022276345.1">
    <property type="nucleotide sequence ID" value="NZ_JADNEP010000008.1"/>
</dbReference>
<organism evidence="1 2">
    <name type="scientific">Bacteroides finegoldii</name>
    <dbReference type="NCBI Taxonomy" id="338188"/>
    <lineage>
        <taxon>Bacteria</taxon>
        <taxon>Pseudomonadati</taxon>
        <taxon>Bacteroidota</taxon>
        <taxon>Bacteroidia</taxon>
        <taxon>Bacteroidales</taxon>
        <taxon>Bacteroidaceae</taxon>
        <taxon>Bacteroides</taxon>
    </lineage>
</organism>
<dbReference type="STRING" id="338188.ERS852397_01305"/>
<accession>A0A174C3J2</accession>
<sequence length="78" mass="8804">MGMIIEPASKERTEQGEQFIERLLKLLQNNDKVTVNIMYCQTCVIDSLASIDSGTSYNVNLGKDGYTVLNEMVYNSHQ</sequence>
<dbReference type="Proteomes" id="UP000095517">
    <property type="component" value="Unassembled WGS sequence"/>
</dbReference>